<proteinExistence type="predicted"/>
<sequence>MILRLVRPKLMGKDGQIAFGNDVLAWGLSFPSSQISGGTVEYIVNTIRMREMFGDEEVEEEALGDTE</sequence>
<dbReference type="EMBL" id="VSSQ01130211">
    <property type="protein sequence ID" value="MPN57994.1"/>
    <property type="molecule type" value="Genomic_DNA"/>
</dbReference>
<evidence type="ECO:0000313" key="1">
    <source>
        <dbReference type="EMBL" id="MPN57994.1"/>
    </source>
</evidence>
<reference evidence="1" key="1">
    <citation type="submission" date="2019-08" db="EMBL/GenBank/DDBJ databases">
        <authorList>
            <person name="Kucharzyk K."/>
            <person name="Murdoch R.W."/>
            <person name="Higgins S."/>
            <person name="Loffler F."/>
        </authorList>
    </citation>
    <scope>NUCLEOTIDE SEQUENCE</scope>
</reference>
<accession>A0A645JC76</accession>
<gene>
    <name evidence="1" type="ORF">SDC9_205690</name>
</gene>
<comment type="caution">
    <text evidence="1">The sequence shown here is derived from an EMBL/GenBank/DDBJ whole genome shotgun (WGS) entry which is preliminary data.</text>
</comment>
<dbReference type="AlphaFoldDB" id="A0A645JC76"/>
<protein>
    <submittedName>
        <fullName evidence="1">Uncharacterized protein</fullName>
    </submittedName>
</protein>
<organism evidence="1">
    <name type="scientific">bioreactor metagenome</name>
    <dbReference type="NCBI Taxonomy" id="1076179"/>
    <lineage>
        <taxon>unclassified sequences</taxon>
        <taxon>metagenomes</taxon>
        <taxon>ecological metagenomes</taxon>
    </lineage>
</organism>
<name>A0A645JC76_9ZZZZ</name>